<feature type="region of interest" description="Disordered" evidence="1">
    <location>
        <begin position="78"/>
        <end position="100"/>
    </location>
</feature>
<evidence type="ECO:0000313" key="3">
    <source>
        <dbReference type="Proteomes" id="UP001627284"/>
    </source>
</evidence>
<gene>
    <name evidence="2" type="ORF">AABB24_025981</name>
</gene>
<name>A0ABD2SD04_9SOLN</name>
<evidence type="ECO:0000256" key="1">
    <source>
        <dbReference type="SAM" id="MobiDB-lite"/>
    </source>
</evidence>
<keyword evidence="3" id="KW-1185">Reference proteome</keyword>
<comment type="caution">
    <text evidence="2">The sequence shown here is derived from an EMBL/GenBank/DDBJ whole genome shotgun (WGS) entry which is preliminary data.</text>
</comment>
<accession>A0ABD2SD04</accession>
<dbReference type="AlphaFoldDB" id="A0ABD2SD04"/>
<proteinExistence type="predicted"/>
<evidence type="ECO:0000313" key="2">
    <source>
        <dbReference type="EMBL" id="KAL3341735.1"/>
    </source>
</evidence>
<dbReference type="Proteomes" id="UP001627284">
    <property type="component" value="Unassembled WGS sequence"/>
</dbReference>
<dbReference type="EMBL" id="JBJKTR010000015">
    <property type="protein sequence ID" value="KAL3341735.1"/>
    <property type="molecule type" value="Genomic_DNA"/>
</dbReference>
<organism evidence="2 3">
    <name type="scientific">Solanum stoloniferum</name>
    <dbReference type="NCBI Taxonomy" id="62892"/>
    <lineage>
        <taxon>Eukaryota</taxon>
        <taxon>Viridiplantae</taxon>
        <taxon>Streptophyta</taxon>
        <taxon>Embryophyta</taxon>
        <taxon>Tracheophyta</taxon>
        <taxon>Spermatophyta</taxon>
        <taxon>Magnoliopsida</taxon>
        <taxon>eudicotyledons</taxon>
        <taxon>Gunneridae</taxon>
        <taxon>Pentapetalae</taxon>
        <taxon>asterids</taxon>
        <taxon>lamiids</taxon>
        <taxon>Solanales</taxon>
        <taxon>Solanaceae</taxon>
        <taxon>Solanoideae</taxon>
        <taxon>Solaneae</taxon>
        <taxon>Solanum</taxon>
    </lineage>
</organism>
<protein>
    <submittedName>
        <fullName evidence="2">Uncharacterized protein</fullName>
    </submittedName>
</protein>
<reference evidence="2 3" key="1">
    <citation type="submission" date="2024-05" db="EMBL/GenBank/DDBJ databases">
        <title>De novo assembly of an allotetraploid wild potato.</title>
        <authorList>
            <person name="Hosaka A.J."/>
        </authorList>
    </citation>
    <scope>NUCLEOTIDE SEQUENCE [LARGE SCALE GENOMIC DNA]</scope>
    <source>
        <tissue evidence="2">Young leaves</tissue>
    </source>
</reference>
<sequence>MCIDFNKFRHEMRAATPHLYLFSLYVYMRERFKQASIHYCPFSSLNLFAKLQTEEKLQKNLKYKGHICYVSQEEIYNSENEPSQNKTNNQRPILQSAKSI</sequence>